<comment type="caution">
    <text evidence="2">The sequence shown here is derived from an EMBL/GenBank/DDBJ whole genome shotgun (WGS) entry which is preliminary data.</text>
</comment>
<feature type="region of interest" description="Disordered" evidence="1">
    <location>
        <begin position="1"/>
        <end position="186"/>
    </location>
</feature>
<protein>
    <submittedName>
        <fullName evidence="2">Uncharacterized protein</fullName>
    </submittedName>
</protein>
<name>A0A9W7KWU2_9STRA</name>
<feature type="compositionally biased region" description="Acidic residues" evidence="1">
    <location>
        <begin position="42"/>
        <end position="53"/>
    </location>
</feature>
<feature type="compositionally biased region" description="Acidic residues" evidence="1">
    <location>
        <begin position="82"/>
        <end position="93"/>
    </location>
</feature>
<dbReference type="AlphaFoldDB" id="A0A9W7KWU2"/>
<reference evidence="3" key="1">
    <citation type="journal article" date="2023" name="Commun. Biol.">
        <title>Genome analysis of Parmales, the sister group of diatoms, reveals the evolutionary specialization of diatoms from phago-mixotrophs to photoautotrophs.</title>
        <authorList>
            <person name="Ban H."/>
            <person name="Sato S."/>
            <person name="Yoshikawa S."/>
            <person name="Yamada K."/>
            <person name="Nakamura Y."/>
            <person name="Ichinomiya M."/>
            <person name="Sato N."/>
            <person name="Blanc-Mathieu R."/>
            <person name="Endo H."/>
            <person name="Kuwata A."/>
            <person name="Ogata H."/>
        </authorList>
    </citation>
    <scope>NUCLEOTIDE SEQUENCE [LARGE SCALE GENOMIC DNA]</scope>
    <source>
        <strain evidence="3">NIES 3699</strain>
    </source>
</reference>
<feature type="compositionally biased region" description="Acidic residues" evidence="1">
    <location>
        <begin position="61"/>
        <end position="74"/>
    </location>
</feature>
<proteinExistence type="predicted"/>
<dbReference type="EMBL" id="BRXX01000490">
    <property type="protein sequence ID" value="GMI14150.1"/>
    <property type="molecule type" value="Genomic_DNA"/>
</dbReference>
<gene>
    <name evidence="2" type="ORF">TrVE_jg2710</name>
</gene>
<feature type="compositionally biased region" description="Basic and acidic residues" evidence="1">
    <location>
        <begin position="95"/>
        <end position="105"/>
    </location>
</feature>
<accession>A0A9W7KWU2</accession>
<organism evidence="2 3">
    <name type="scientific">Triparma verrucosa</name>
    <dbReference type="NCBI Taxonomy" id="1606542"/>
    <lineage>
        <taxon>Eukaryota</taxon>
        <taxon>Sar</taxon>
        <taxon>Stramenopiles</taxon>
        <taxon>Ochrophyta</taxon>
        <taxon>Bolidophyceae</taxon>
        <taxon>Parmales</taxon>
        <taxon>Triparmaceae</taxon>
        <taxon>Triparma</taxon>
    </lineage>
</organism>
<keyword evidence="3" id="KW-1185">Reference proteome</keyword>
<dbReference type="Proteomes" id="UP001165160">
    <property type="component" value="Unassembled WGS sequence"/>
</dbReference>
<evidence type="ECO:0000313" key="2">
    <source>
        <dbReference type="EMBL" id="GMI14150.1"/>
    </source>
</evidence>
<evidence type="ECO:0000313" key="3">
    <source>
        <dbReference type="Proteomes" id="UP001165160"/>
    </source>
</evidence>
<evidence type="ECO:0000256" key="1">
    <source>
        <dbReference type="SAM" id="MobiDB-lite"/>
    </source>
</evidence>
<feature type="compositionally biased region" description="Pro residues" evidence="1">
    <location>
        <begin position="1"/>
        <end position="12"/>
    </location>
</feature>
<sequence>MDNPFDDPPPMESNPFDDEPPMDEAKYDSDEEQVEEVRSETNEEEDEEEVVVVEEDKQSEPEPEAEPEPEPEPEPEAKPEPEVEPEAEPEVEPEPQAKPEAKPEAEPEAEPEEEKPPAAEAQPKIKFVDPKPWMTPQMKEERPVPSASQVKATLDVQAKWEANPSDPPPMRFFEYGENMPKGVNPTADQVSELVSAVRDA</sequence>